<evidence type="ECO:0000256" key="1">
    <source>
        <dbReference type="SAM" id="Coils"/>
    </source>
</evidence>
<gene>
    <name evidence="3" type="ORF">KACHI17_01500</name>
</gene>
<name>A0AAT9GFB3_9BACT</name>
<dbReference type="RefSeq" id="WP_353549598.1">
    <property type="nucleotide sequence ID" value="NZ_AP029612.1"/>
</dbReference>
<feature type="coiled-coil region" evidence="1">
    <location>
        <begin position="69"/>
        <end position="200"/>
    </location>
</feature>
<sequence>MKTFINSRWIGAAVLALSVIGFSAWKAAGESVNPPKPFSFTYENEDTTKSKKKFKVYSDNDREYKVGDLDKALKDLDKATLELDRELKMDFSKMEKDMKKAMEEMKKIDVEGIKREIESAMKEVQAALREIDFKDIHKEVEKEMVKVKEELKSEKIKHNIDVEGIRKEVEKGMAEAKEGIREAKKQIAELKAFVDELDKDGLIDKDKSYKIQIKNKKMFINGKEQSAEVNKKYSKYLDKEDYSIEREED</sequence>
<reference evidence="3" key="1">
    <citation type="submission" date="2024-02" db="EMBL/GenBank/DDBJ databases">
        <title>Sediminibacterium planktonica sp. nov. and Sediminibacterium longus sp. nov., isolated from surface lake and river water.</title>
        <authorList>
            <person name="Watanabe K."/>
            <person name="Takemine S."/>
            <person name="Ishii Y."/>
            <person name="Ogata Y."/>
            <person name="Shindo C."/>
            <person name="Suda W."/>
        </authorList>
    </citation>
    <scope>NUCLEOTIDE SEQUENCE</scope>
    <source>
        <strain evidence="3">KACHI17</strain>
    </source>
</reference>
<organism evidence="3">
    <name type="scientific">Sediminibacterium sp. KACHI17</name>
    <dbReference type="NCBI Taxonomy" id="1751071"/>
    <lineage>
        <taxon>Bacteria</taxon>
        <taxon>Pseudomonadati</taxon>
        <taxon>Bacteroidota</taxon>
        <taxon>Chitinophagia</taxon>
        <taxon>Chitinophagales</taxon>
        <taxon>Chitinophagaceae</taxon>
        <taxon>Sediminibacterium</taxon>
    </lineage>
</organism>
<protein>
    <submittedName>
        <fullName evidence="3">Uncharacterized protein</fullName>
    </submittedName>
</protein>
<keyword evidence="1" id="KW-0175">Coiled coil</keyword>
<dbReference type="EMBL" id="AP029612">
    <property type="protein sequence ID" value="BFG69269.1"/>
    <property type="molecule type" value="Genomic_DNA"/>
</dbReference>
<dbReference type="AlphaFoldDB" id="A0AAT9GFB3"/>
<feature type="signal peptide" evidence="2">
    <location>
        <begin position="1"/>
        <end position="27"/>
    </location>
</feature>
<evidence type="ECO:0000256" key="2">
    <source>
        <dbReference type="SAM" id="SignalP"/>
    </source>
</evidence>
<keyword evidence="2" id="KW-0732">Signal</keyword>
<feature type="chain" id="PRO_5044017726" evidence="2">
    <location>
        <begin position="28"/>
        <end position="249"/>
    </location>
</feature>
<evidence type="ECO:0000313" key="3">
    <source>
        <dbReference type="EMBL" id="BFG69269.1"/>
    </source>
</evidence>
<accession>A0AAT9GFB3</accession>
<proteinExistence type="predicted"/>